<dbReference type="InterPro" id="IPR013087">
    <property type="entry name" value="Znf_C2H2_type"/>
</dbReference>
<accession>A0A1M5UKX3</accession>
<evidence type="ECO:0000313" key="3">
    <source>
        <dbReference type="Proteomes" id="UP000184357"/>
    </source>
</evidence>
<keyword evidence="3" id="KW-1185">Reference proteome</keyword>
<name>A0A1M5UKX3_9EURY</name>
<evidence type="ECO:0000313" key="2">
    <source>
        <dbReference type="EMBL" id="SHH63674.1"/>
    </source>
</evidence>
<evidence type="ECO:0000259" key="1">
    <source>
        <dbReference type="PROSITE" id="PS50157"/>
    </source>
</evidence>
<dbReference type="Proteomes" id="UP000184357">
    <property type="component" value="Unassembled WGS sequence"/>
</dbReference>
<protein>
    <recommendedName>
        <fullName evidence="1">C2H2-type domain-containing protein</fullName>
    </recommendedName>
</protein>
<dbReference type="Pfam" id="PF23447">
    <property type="entry name" value="DUF7128"/>
    <property type="match status" value="1"/>
</dbReference>
<gene>
    <name evidence="2" type="ORF">SAMN05443636_3057</name>
</gene>
<proteinExistence type="predicted"/>
<dbReference type="AlphaFoldDB" id="A0A1M5UKX3"/>
<dbReference type="PROSITE" id="PS50157">
    <property type="entry name" value="ZINC_FINGER_C2H2_2"/>
    <property type="match status" value="1"/>
</dbReference>
<organism evidence="2 3">
    <name type="scientific">Halobaculum gomorrense</name>
    <dbReference type="NCBI Taxonomy" id="43928"/>
    <lineage>
        <taxon>Archaea</taxon>
        <taxon>Methanobacteriati</taxon>
        <taxon>Methanobacteriota</taxon>
        <taxon>Stenosarchaea group</taxon>
        <taxon>Halobacteria</taxon>
        <taxon>Halobacteriales</taxon>
        <taxon>Haloferacaceae</taxon>
        <taxon>Halobaculum</taxon>
    </lineage>
</organism>
<feature type="domain" description="C2H2-type" evidence="1">
    <location>
        <begin position="16"/>
        <end position="43"/>
    </location>
</feature>
<sequence>MLPMVTATERDDMTWYQCDACGLLFDDPDDAEQHEKHCDAEDPSYLQ</sequence>
<dbReference type="InterPro" id="IPR055552">
    <property type="entry name" value="DUF7128"/>
</dbReference>
<reference evidence="2 3" key="1">
    <citation type="submission" date="2016-11" db="EMBL/GenBank/DDBJ databases">
        <authorList>
            <person name="Jaros S."/>
            <person name="Januszkiewicz K."/>
            <person name="Wedrychowicz H."/>
        </authorList>
    </citation>
    <scope>NUCLEOTIDE SEQUENCE [LARGE SCALE GENOMIC DNA]</scope>
    <source>
        <strain evidence="2 3">DSM 9297</strain>
    </source>
</reference>
<dbReference type="EMBL" id="FQWV01000011">
    <property type="protein sequence ID" value="SHH63674.1"/>
    <property type="molecule type" value="Genomic_DNA"/>
</dbReference>